<evidence type="ECO:0000313" key="2">
    <source>
        <dbReference type="Proteomes" id="UP000202420"/>
    </source>
</evidence>
<evidence type="ECO:0000313" key="1">
    <source>
        <dbReference type="EMBL" id="ABT16786.1"/>
    </source>
</evidence>
<proteinExistence type="predicted"/>
<protein>
    <submittedName>
        <fullName evidence="1">Uncharacterized protein z652R</fullName>
    </submittedName>
</protein>
<dbReference type="GeneID" id="5470453"/>
<dbReference type="Proteomes" id="UP000202420">
    <property type="component" value="Segment"/>
</dbReference>
<keyword evidence="2" id="KW-1185">Reference proteome</keyword>
<dbReference type="KEGG" id="vg:5470453"/>
<name>A7K9R2_9PHYC</name>
<reference evidence="1 2" key="1">
    <citation type="submission" date="2006-09" db="EMBL/GenBank/DDBJ databases">
        <title>Sequence and annotation of the 288-kb ATCV-1 virus that infects an endosymbiotic Chlorella strain of the heliozoon Acanthocystis turfacea.</title>
        <authorList>
            <person name="Fitzgerald L.A."/>
            <person name="Graves M.V."/>
            <person name="Li X."/>
            <person name="Pfitzner A.J.P."/>
            <person name="Hartigan J."/>
            <person name="Van Etten J.L."/>
        </authorList>
    </citation>
    <scope>NUCLEOTIDE SEQUENCE [LARGE SCALE GENOMIC DNA]</scope>
    <source>
        <strain evidence="1 2">ATCV-1</strain>
    </source>
</reference>
<gene>
    <name evidence="1" type="primary">z652R</name>
    <name evidence="1" type="ORF">ATCV1_z652R</name>
</gene>
<sequence>METRSLPPIATTLPVFTRSVEGLGTGTGAGLGTVVGLVADTETNAYGAARLCTTYTVWPFLNPWLTLLTVFRRVFPPAM</sequence>
<dbReference type="RefSeq" id="YP_001427133.1">
    <property type="nucleotide sequence ID" value="NC_008724.1"/>
</dbReference>
<organism evidence="1 2">
    <name type="scientific">Chlorovirus heliozoae</name>
    <dbReference type="NCBI Taxonomy" id="322019"/>
    <lineage>
        <taxon>Viruses</taxon>
        <taxon>Varidnaviria</taxon>
        <taxon>Bamfordvirae</taxon>
        <taxon>Nucleocytoviricota</taxon>
        <taxon>Megaviricetes</taxon>
        <taxon>Algavirales</taxon>
        <taxon>Phycodnaviridae</taxon>
        <taxon>Chlorovirus</taxon>
    </lineage>
</organism>
<accession>A7K9R2</accession>
<dbReference type="EMBL" id="EF101928">
    <property type="protein sequence ID" value="ABT16786.1"/>
    <property type="molecule type" value="Genomic_DNA"/>
</dbReference>